<dbReference type="AlphaFoldDB" id="A0A1C3RIW7"/>
<keyword evidence="1 3" id="KW-0597">Phosphoprotein</keyword>
<reference evidence="6 7" key="1">
    <citation type="submission" date="2016-07" db="EMBL/GenBank/DDBJ databases">
        <authorList>
            <person name="Lefevre C.T."/>
        </authorList>
    </citation>
    <scope>NUCLEOTIDE SEQUENCE [LARGE SCALE GENOMIC DNA]</scope>
    <source>
        <strain evidence="6">PR1</strain>
    </source>
</reference>
<evidence type="ECO:0000256" key="1">
    <source>
        <dbReference type="ARBA" id="ARBA00022553"/>
    </source>
</evidence>
<dbReference type="STRING" id="1867952.MTBPR1_40232"/>
<evidence type="ECO:0000256" key="3">
    <source>
        <dbReference type="PROSITE-ProRule" id="PRU00169"/>
    </source>
</evidence>
<dbReference type="SUPFAM" id="SSF52172">
    <property type="entry name" value="CheY-like"/>
    <property type="match status" value="2"/>
</dbReference>
<dbReference type="SMART" id="SM00267">
    <property type="entry name" value="GGDEF"/>
    <property type="match status" value="1"/>
</dbReference>
<dbReference type="SMART" id="SM00448">
    <property type="entry name" value="REC"/>
    <property type="match status" value="2"/>
</dbReference>
<keyword evidence="7" id="KW-1185">Reference proteome</keyword>
<dbReference type="InterPro" id="IPR011006">
    <property type="entry name" value="CheY-like_superfamily"/>
</dbReference>
<dbReference type="CDD" id="cd17544">
    <property type="entry name" value="REC_2_GGDEF"/>
    <property type="match status" value="1"/>
</dbReference>
<dbReference type="Pfam" id="PF00990">
    <property type="entry name" value="GGDEF"/>
    <property type="match status" value="1"/>
</dbReference>
<organism evidence="6 7">
    <name type="scientific">Candidatus Terasakiella magnetica</name>
    <dbReference type="NCBI Taxonomy" id="1867952"/>
    <lineage>
        <taxon>Bacteria</taxon>
        <taxon>Pseudomonadati</taxon>
        <taxon>Pseudomonadota</taxon>
        <taxon>Alphaproteobacteria</taxon>
        <taxon>Rhodospirillales</taxon>
        <taxon>Terasakiellaceae</taxon>
        <taxon>Terasakiella</taxon>
    </lineage>
</organism>
<dbReference type="OrthoDB" id="9812260at2"/>
<evidence type="ECO:0000313" key="6">
    <source>
        <dbReference type="EMBL" id="SCA57209.1"/>
    </source>
</evidence>
<dbReference type="Pfam" id="PF00072">
    <property type="entry name" value="Response_reg"/>
    <property type="match status" value="2"/>
</dbReference>
<dbReference type="CDD" id="cd01949">
    <property type="entry name" value="GGDEF"/>
    <property type="match status" value="1"/>
</dbReference>
<dbReference type="NCBIfam" id="TIGR00254">
    <property type="entry name" value="GGDEF"/>
    <property type="match status" value="1"/>
</dbReference>
<evidence type="ECO:0000256" key="2">
    <source>
        <dbReference type="ARBA" id="ARBA00023012"/>
    </source>
</evidence>
<dbReference type="SUPFAM" id="SSF55073">
    <property type="entry name" value="Nucleotide cyclase"/>
    <property type="match status" value="1"/>
</dbReference>
<feature type="domain" description="Response regulatory" evidence="4">
    <location>
        <begin position="9"/>
        <end position="124"/>
    </location>
</feature>
<dbReference type="GO" id="GO:0000160">
    <property type="term" value="P:phosphorelay signal transduction system"/>
    <property type="evidence" value="ECO:0007669"/>
    <property type="project" value="UniProtKB-KW"/>
</dbReference>
<dbReference type="InterPro" id="IPR029787">
    <property type="entry name" value="Nucleotide_cyclase"/>
</dbReference>
<dbReference type="RefSeq" id="WP_069189244.1">
    <property type="nucleotide sequence ID" value="NZ_FLYE01000034.1"/>
</dbReference>
<dbReference type="EMBL" id="FLYE01000034">
    <property type="protein sequence ID" value="SCA57209.1"/>
    <property type="molecule type" value="Genomic_DNA"/>
</dbReference>
<feature type="domain" description="Response regulatory" evidence="4">
    <location>
        <begin position="132"/>
        <end position="249"/>
    </location>
</feature>
<dbReference type="PROSITE" id="PS50887">
    <property type="entry name" value="GGDEF"/>
    <property type="match status" value="1"/>
</dbReference>
<dbReference type="PANTHER" id="PTHR44591:SF14">
    <property type="entry name" value="PROTEIN PILG"/>
    <property type="match status" value="1"/>
</dbReference>
<dbReference type="PANTHER" id="PTHR44591">
    <property type="entry name" value="STRESS RESPONSE REGULATOR PROTEIN 1"/>
    <property type="match status" value="1"/>
</dbReference>
<protein>
    <submittedName>
        <fullName evidence="6">Putative response regulator receiver modulated diguanylate cyclase</fullName>
    </submittedName>
</protein>
<evidence type="ECO:0000259" key="5">
    <source>
        <dbReference type="PROSITE" id="PS50887"/>
    </source>
</evidence>
<evidence type="ECO:0000313" key="7">
    <source>
        <dbReference type="Proteomes" id="UP000231658"/>
    </source>
</evidence>
<dbReference type="InterPro" id="IPR043128">
    <property type="entry name" value="Rev_trsase/Diguanyl_cyclase"/>
</dbReference>
<dbReference type="InterPro" id="IPR000160">
    <property type="entry name" value="GGDEF_dom"/>
</dbReference>
<feature type="modified residue" description="4-aspartylphosphate" evidence="3">
    <location>
        <position position="61"/>
    </location>
</feature>
<gene>
    <name evidence="6" type="ORF">MTBPR1_40232</name>
</gene>
<feature type="modified residue" description="4-aspartylphosphate" evidence="3">
    <location>
        <position position="182"/>
    </location>
</feature>
<accession>A0A1C3RIW7</accession>
<sequence length="421" mass="48165">MTHETKPTEILLVEDAKFYRSVIKSQLEKQLGFVVACAETLQEADEILEERADDFFLALLDLNLPDAPNGEIVEHVMKKNIPSVVFSGHFNEEMRDDLMQKRIIDYVLKDSPASIEYVISTVKRLYQNQFVKVLLVDDSKTARFQMGELLNRYKFQVVEAKDGLEGLEVLANNPDVKLVITDYNMPNLDGFEFTKKIRTQYSKRELSIIGVSTYGNHALSAKFIKVGANDFITKPFLNEEFFCRVSQNVEIIDYINAMKESVVTDYLTGLKNRRYFYERGLQMFKESQEGNGYLIAAMMDLDGLKTVNDTYGHDCGDEILRHAASKLRQHFANIGVVTRFSGGEFCAIMYRDGTEDIIEFFENIRHEIETTPLHYTNQQVKTSISIGVTWQNTENLDDLVNLCERFLLKAKEQGGNKVVVG</sequence>
<dbReference type="InterPro" id="IPR001789">
    <property type="entry name" value="Sig_transdc_resp-reg_receiver"/>
</dbReference>
<dbReference type="Proteomes" id="UP000231658">
    <property type="component" value="Unassembled WGS sequence"/>
</dbReference>
<evidence type="ECO:0000259" key="4">
    <source>
        <dbReference type="PROSITE" id="PS50110"/>
    </source>
</evidence>
<keyword evidence="2" id="KW-0902">Two-component regulatory system</keyword>
<dbReference type="InterPro" id="IPR050595">
    <property type="entry name" value="Bact_response_regulator"/>
</dbReference>
<feature type="domain" description="GGDEF" evidence="5">
    <location>
        <begin position="292"/>
        <end position="421"/>
    </location>
</feature>
<proteinExistence type="predicted"/>
<dbReference type="Gene3D" id="3.40.50.2300">
    <property type="match status" value="2"/>
</dbReference>
<dbReference type="Gene3D" id="3.30.70.270">
    <property type="match status" value="1"/>
</dbReference>
<name>A0A1C3RIW7_9PROT</name>
<dbReference type="PROSITE" id="PS50110">
    <property type="entry name" value="RESPONSE_REGULATORY"/>
    <property type="match status" value="2"/>
</dbReference>